<protein>
    <submittedName>
        <fullName evidence="2">TIGR04086 family membrane protein</fullName>
    </submittedName>
</protein>
<feature type="transmembrane region" description="Helical" evidence="1">
    <location>
        <begin position="48"/>
        <end position="65"/>
    </location>
</feature>
<keyword evidence="1" id="KW-0812">Transmembrane</keyword>
<dbReference type="NCBIfam" id="TIGR04086">
    <property type="entry name" value="TIGR04086_membr"/>
    <property type="match status" value="1"/>
</dbReference>
<sequence length="124" mass="13347">MEKTAKKEVKVMTIIKILFVSYIITGILLLILALLLYKLDLGENQVNIGVIAIYLISCFAGGFIAGKRTGSRKFLWGMVVGGAYFAILTIITLALNHTLQGEIGNFFTTLVLCMAGGTLGGMLS</sequence>
<dbReference type="Proteomes" id="UP000712157">
    <property type="component" value="Unassembled WGS sequence"/>
</dbReference>
<feature type="transmembrane region" description="Helical" evidence="1">
    <location>
        <begin position="74"/>
        <end position="97"/>
    </location>
</feature>
<dbReference type="RefSeq" id="WP_158347248.1">
    <property type="nucleotide sequence ID" value="NZ_JAHQCW010000046.1"/>
</dbReference>
<keyword evidence="3" id="KW-1185">Reference proteome</keyword>
<reference evidence="2" key="1">
    <citation type="submission" date="2021-06" db="EMBL/GenBank/DDBJ databases">
        <title>Description of novel taxa of the family Lachnospiraceae.</title>
        <authorList>
            <person name="Chaplin A.V."/>
            <person name="Sokolova S.R."/>
            <person name="Pikina A.P."/>
            <person name="Korzhanova M."/>
            <person name="Belova V."/>
            <person name="Korostin D."/>
            <person name="Efimov B.A."/>
        </authorList>
    </citation>
    <scope>NUCLEOTIDE SEQUENCE</scope>
    <source>
        <strain evidence="2">ASD5720</strain>
    </source>
</reference>
<evidence type="ECO:0000313" key="2">
    <source>
        <dbReference type="EMBL" id="MBU9738966.1"/>
    </source>
</evidence>
<accession>A0A949K704</accession>
<evidence type="ECO:0000256" key="1">
    <source>
        <dbReference type="SAM" id="Phobius"/>
    </source>
</evidence>
<feature type="transmembrane region" description="Helical" evidence="1">
    <location>
        <begin position="12"/>
        <end position="36"/>
    </location>
</feature>
<proteinExistence type="predicted"/>
<keyword evidence="1" id="KW-1133">Transmembrane helix</keyword>
<dbReference type="EMBL" id="JAHQCW010000046">
    <property type="protein sequence ID" value="MBU9738966.1"/>
    <property type="molecule type" value="Genomic_DNA"/>
</dbReference>
<feature type="transmembrane region" description="Helical" evidence="1">
    <location>
        <begin position="103"/>
        <end position="123"/>
    </location>
</feature>
<name>A0A949K704_9FIRM</name>
<dbReference type="InterPro" id="IPR023804">
    <property type="entry name" value="DUF3792_TM"/>
</dbReference>
<dbReference type="Pfam" id="PF12670">
    <property type="entry name" value="DUF3792"/>
    <property type="match status" value="1"/>
</dbReference>
<gene>
    <name evidence="2" type="ORF">KTH89_20730</name>
</gene>
<comment type="caution">
    <text evidence="2">The sequence shown here is derived from an EMBL/GenBank/DDBJ whole genome shotgun (WGS) entry which is preliminary data.</text>
</comment>
<evidence type="ECO:0000313" key="3">
    <source>
        <dbReference type="Proteomes" id="UP000712157"/>
    </source>
</evidence>
<organism evidence="2 3">
    <name type="scientific">Diplocloster agilis</name>
    <dbReference type="NCBI Taxonomy" id="2850323"/>
    <lineage>
        <taxon>Bacteria</taxon>
        <taxon>Bacillati</taxon>
        <taxon>Bacillota</taxon>
        <taxon>Clostridia</taxon>
        <taxon>Lachnospirales</taxon>
        <taxon>Lachnospiraceae</taxon>
        <taxon>Diplocloster</taxon>
    </lineage>
</organism>
<dbReference type="AlphaFoldDB" id="A0A949K704"/>
<keyword evidence="1" id="KW-0472">Membrane</keyword>